<proteinExistence type="predicted"/>
<evidence type="ECO:0000313" key="1">
    <source>
        <dbReference type="EMBL" id="CAG8434404.1"/>
    </source>
</evidence>
<organism evidence="1 2">
    <name type="scientific">Ambispora gerdemannii</name>
    <dbReference type="NCBI Taxonomy" id="144530"/>
    <lineage>
        <taxon>Eukaryota</taxon>
        <taxon>Fungi</taxon>
        <taxon>Fungi incertae sedis</taxon>
        <taxon>Mucoromycota</taxon>
        <taxon>Glomeromycotina</taxon>
        <taxon>Glomeromycetes</taxon>
        <taxon>Archaeosporales</taxon>
        <taxon>Ambisporaceae</taxon>
        <taxon>Ambispora</taxon>
    </lineage>
</organism>
<comment type="caution">
    <text evidence="1">The sequence shown here is derived from an EMBL/GenBank/DDBJ whole genome shotgun (WGS) entry which is preliminary data.</text>
</comment>
<protein>
    <submittedName>
        <fullName evidence="1">1979_t:CDS:1</fullName>
    </submittedName>
</protein>
<keyword evidence="2" id="KW-1185">Reference proteome</keyword>
<dbReference type="AlphaFoldDB" id="A0A9N8UYF0"/>
<dbReference type="Proteomes" id="UP000789831">
    <property type="component" value="Unassembled WGS sequence"/>
</dbReference>
<sequence>MGDLNLMAFDLAETFNPSWSRPHNAKETADRQGGHKFKKMLFDITKDKVEKRKTLEGQTSIFTQLNLSF</sequence>
<evidence type="ECO:0000313" key="2">
    <source>
        <dbReference type="Proteomes" id="UP000789831"/>
    </source>
</evidence>
<gene>
    <name evidence="1" type="ORF">AGERDE_LOCUS353</name>
</gene>
<dbReference type="EMBL" id="CAJVPL010000017">
    <property type="protein sequence ID" value="CAG8434404.1"/>
    <property type="molecule type" value="Genomic_DNA"/>
</dbReference>
<accession>A0A9N8UYF0</accession>
<reference evidence="1" key="1">
    <citation type="submission" date="2021-06" db="EMBL/GenBank/DDBJ databases">
        <authorList>
            <person name="Kallberg Y."/>
            <person name="Tangrot J."/>
            <person name="Rosling A."/>
        </authorList>
    </citation>
    <scope>NUCLEOTIDE SEQUENCE</scope>
    <source>
        <strain evidence="1">MT106</strain>
    </source>
</reference>
<name>A0A9N8UYF0_9GLOM</name>